<dbReference type="Proteomes" id="UP000220527">
    <property type="component" value="Unassembled WGS sequence"/>
</dbReference>
<dbReference type="EMBL" id="NQWI01000023">
    <property type="protein sequence ID" value="PDW03731.1"/>
    <property type="molecule type" value="Genomic_DNA"/>
</dbReference>
<evidence type="ECO:0000313" key="2">
    <source>
        <dbReference type="Proteomes" id="UP000220527"/>
    </source>
</evidence>
<dbReference type="SUPFAM" id="SSF89372">
    <property type="entry name" value="Fucose-specific lectin"/>
    <property type="match status" value="1"/>
</dbReference>
<dbReference type="AlphaFoldDB" id="A0A2A6RLE2"/>
<name>A0A2A6RLE2_9CHLR</name>
<accession>A0A2A6RLE2</accession>
<organism evidence="1 2">
    <name type="scientific">Candidatus Viridilinea mediisalina</name>
    <dbReference type="NCBI Taxonomy" id="2024553"/>
    <lineage>
        <taxon>Bacteria</taxon>
        <taxon>Bacillati</taxon>
        <taxon>Chloroflexota</taxon>
        <taxon>Chloroflexia</taxon>
        <taxon>Chloroflexales</taxon>
        <taxon>Chloroflexineae</taxon>
        <taxon>Oscillochloridaceae</taxon>
        <taxon>Candidatus Viridilinea</taxon>
    </lineage>
</organism>
<sequence length="646" mass="69952">MFTYTWSRLAVVGPLLLRQRYPNGQLSGEVTAQPRVTGREYFFPEAVTDHAGTTVVIWNGNARYRYAFARDGDITQWQGPGLVADVESFGRPSLAVGANNEIGVAFMSRGNIYMGLWNGIGFDIQTVSETNLFDADPSMTFMSDGSPVVAWRSSDGGVFYSVRQPNGAWPTSRLLNDTAEGRVGVSADAADNLGFSWVVDGRLYAAYISADGGVVGPIHLPSAPDPVFNGAIAMSLEDRSYMQVVVERFGGLGLRTDYFLLSAQGALAVTPTPTITPTPTPPPISAQPVIEGGAELVRATQSVSVTFTEVEGDPTHVRWNWGAEPTHENPWVAYQPTIAVTLPTNLQQCTPYTLYTQVREDETVEEEPKSASVAFDNAVDASIRIANPHHPTTNPVFTPLVSELLDLGTDHGAFGGDPSFIREAAFYLEIEGADDCSGLKEFRVGASADTLGRPFGIVDGFFANIVAIPGSPSDGPVNVTVQVTDQSGNVRTESARLTLDRVRPVLESGELAEIRLNEHANILSTLVFSNVTVTDTFPGGYWGVWLANSLNPISNPLIDQGLNWIPVEIGPAWRSDNSQPIVDNWSLAGGLRVSLPNLRRLEDPTFYVYARFLDGAGNPTDTFISQTVRVDGSLTFPQTYLPLVQR</sequence>
<evidence type="ECO:0000313" key="1">
    <source>
        <dbReference type="EMBL" id="PDW03731.1"/>
    </source>
</evidence>
<protein>
    <submittedName>
        <fullName evidence="1">Uncharacterized protein</fullName>
    </submittedName>
</protein>
<comment type="caution">
    <text evidence="1">The sequence shown here is derived from an EMBL/GenBank/DDBJ whole genome shotgun (WGS) entry which is preliminary data.</text>
</comment>
<gene>
    <name evidence="1" type="ORF">CJ255_07435</name>
</gene>
<reference evidence="2" key="1">
    <citation type="submission" date="2017-08" db="EMBL/GenBank/DDBJ databases">
        <authorList>
            <person name="Grouzdev D.S."/>
            <person name="Gaisin V.A."/>
            <person name="Rysina M.S."/>
            <person name="Gorlenko V.M."/>
        </authorList>
    </citation>
    <scope>NUCLEOTIDE SEQUENCE [LARGE SCALE GENOMIC DNA]</scope>
    <source>
        <strain evidence="2">Kir15-3F</strain>
    </source>
</reference>
<proteinExistence type="predicted"/>
<keyword evidence="2" id="KW-1185">Reference proteome</keyword>